<evidence type="ECO:0000256" key="1">
    <source>
        <dbReference type="ARBA" id="ARBA00022771"/>
    </source>
</evidence>
<dbReference type="Gene3D" id="3.30.40.10">
    <property type="entry name" value="Zinc/RING finger domain, C3HC4 (zinc finger)"/>
    <property type="match status" value="1"/>
</dbReference>
<dbReference type="InterPro" id="IPR001841">
    <property type="entry name" value="Znf_RING"/>
</dbReference>
<keyword evidence="1 3" id="KW-0863">Zinc-finger</keyword>
<sequence length="315" mass="37773">MSLQNDLTDTLLDNQTLKCPICLLDLDNEQCYKLGCNHEIHIDCVDLWKKNHSTTCPCCHKNVSLYFCSNWYKKCALCKEKNHSRLTICVDCRIHLCTIRDLFIEINAENVIPFAPVSEATMQREYPDMFSNLSDREIYIQSLKIYALELLDLKCYFDQIDTTRLKSMSVVLPKIHFLLYFRDKKYRRDKHPSFLEDRWESRYLIHETKHKSYSHLADNESMKYIMEEYIRILFRFQDNFKFSSEYDEHRRIFNKLQCLMRRYESSLFRKALVSFIETIDEQILEQVDGLVKVYKENKLSSDVMFSELRNLSKSI</sequence>
<gene>
    <name evidence="5" type="ORF">AVEN_156284_1</name>
</gene>
<dbReference type="InterPro" id="IPR013083">
    <property type="entry name" value="Znf_RING/FYVE/PHD"/>
</dbReference>
<evidence type="ECO:0000256" key="2">
    <source>
        <dbReference type="ARBA" id="ARBA00022833"/>
    </source>
</evidence>
<dbReference type="OrthoDB" id="8062037at2759"/>
<dbReference type="Proteomes" id="UP000499080">
    <property type="component" value="Unassembled WGS sequence"/>
</dbReference>
<dbReference type="AlphaFoldDB" id="A0A4Y2UHZ5"/>
<evidence type="ECO:0000313" key="6">
    <source>
        <dbReference type="Proteomes" id="UP000499080"/>
    </source>
</evidence>
<evidence type="ECO:0000313" key="5">
    <source>
        <dbReference type="EMBL" id="GBO11246.1"/>
    </source>
</evidence>
<proteinExistence type="predicted"/>
<dbReference type="PROSITE" id="PS50089">
    <property type="entry name" value="ZF_RING_2"/>
    <property type="match status" value="1"/>
</dbReference>
<dbReference type="EMBL" id="BGPR01036162">
    <property type="protein sequence ID" value="GBO11246.1"/>
    <property type="molecule type" value="Genomic_DNA"/>
</dbReference>
<reference evidence="5 6" key="1">
    <citation type="journal article" date="2019" name="Sci. Rep.">
        <title>Orb-weaving spider Araneus ventricosus genome elucidates the spidroin gene catalogue.</title>
        <authorList>
            <person name="Kono N."/>
            <person name="Nakamura H."/>
            <person name="Ohtoshi R."/>
            <person name="Moran D.A.P."/>
            <person name="Shinohara A."/>
            <person name="Yoshida Y."/>
            <person name="Fujiwara M."/>
            <person name="Mori M."/>
            <person name="Tomita M."/>
            <person name="Arakawa K."/>
        </authorList>
    </citation>
    <scope>NUCLEOTIDE SEQUENCE [LARGE SCALE GENOMIC DNA]</scope>
</reference>
<accession>A0A4Y2UHZ5</accession>
<keyword evidence="6" id="KW-1185">Reference proteome</keyword>
<dbReference type="GO" id="GO:0008270">
    <property type="term" value="F:zinc ion binding"/>
    <property type="evidence" value="ECO:0007669"/>
    <property type="project" value="UniProtKB-KW"/>
</dbReference>
<dbReference type="SUPFAM" id="SSF57850">
    <property type="entry name" value="RING/U-box"/>
    <property type="match status" value="1"/>
</dbReference>
<organism evidence="5 6">
    <name type="scientific">Araneus ventricosus</name>
    <name type="common">Orbweaver spider</name>
    <name type="synonym">Epeira ventricosa</name>
    <dbReference type="NCBI Taxonomy" id="182803"/>
    <lineage>
        <taxon>Eukaryota</taxon>
        <taxon>Metazoa</taxon>
        <taxon>Ecdysozoa</taxon>
        <taxon>Arthropoda</taxon>
        <taxon>Chelicerata</taxon>
        <taxon>Arachnida</taxon>
        <taxon>Araneae</taxon>
        <taxon>Araneomorphae</taxon>
        <taxon>Entelegynae</taxon>
        <taxon>Araneoidea</taxon>
        <taxon>Araneidae</taxon>
        <taxon>Araneus</taxon>
    </lineage>
</organism>
<comment type="caution">
    <text evidence="5">The sequence shown here is derived from an EMBL/GenBank/DDBJ whole genome shotgun (WGS) entry which is preliminary data.</text>
</comment>
<dbReference type="Pfam" id="PF13639">
    <property type="entry name" value="zf-RING_2"/>
    <property type="match status" value="1"/>
</dbReference>
<keyword evidence="2" id="KW-0862">Zinc</keyword>
<evidence type="ECO:0000259" key="4">
    <source>
        <dbReference type="PROSITE" id="PS50089"/>
    </source>
</evidence>
<evidence type="ECO:0000256" key="3">
    <source>
        <dbReference type="PROSITE-ProRule" id="PRU00175"/>
    </source>
</evidence>
<keyword evidence="1 3" id="KW-0479">Metal-binding</keyword>
<feature type="domain" description="RING-type" evidence="4">
    <location>
        <begin position="19"/>
        <end position="60"/>
    </location>
</feature>
<protein>
    <recommendedName>
        <fullName evidence="4">RING-type domain-containing protein</fullName>
    </recommendedName>
</protein>
<name>A0A4Y2UHZ5_ARAVE</name>